<dbReference type="InterPro" id="IPR051686">
    <property type="entry name" value="Lipoprotein_DolP"/>
</dbReference>
<dbReference type="PANTHER" id="PTHR34606">
    <property type="entry name" value="BON DOMAIN-CONTAINING PROTEIN"/>
    <property type="match status" value="1"/>
</dbReference>
<comment type="caution">
    <text evidence="8">The sequence shown here is derived from an EMBL/GenBank/DDBJ whole genome shotgun (WGS) entry which is preliminary data.</text>
</comment>
<evidence type="ECO:0000313" key="8">
    <source>
        <dbReference type="EMBL" id="KRG66737.1"/>
    </source>
</evidence>
<evidence type="ECO:0000256" key="1">
    <source>
        <dbReference type="ARBA" id="ARBA00004418"/>
    </source>
</evidence>
<accession>A0A0R0CML1</accession>
<evidence type="ECO:0000256" key="4">
    <source>
        <dbReference type="ARBA" id="ARBA00022764"/>
    </source>
</evidence>
<keyword evidence="2 6" id="KW-0732">Signal</keyword>
<evidence type="ECO:0000256" key="2">
    <source>
        <dbReference type="ARBA" id="ARBA00022729"/>
    </source>
</evidence>
<proteinExistence type="predicted"/>
<name>A0A0R0CML1_9GAMM</name>
<dbReference type="PROSITE" id="PS50914">
    <property type="entry name" value="BON"/>
    <property type="match status" value="1"/>
</dbReference>
<dbReference type="GO" id="GO:0042597">
    <property type="term" value="C:periplasmic space"/>
    <property type="evidence" value="ECO:0007669"/>
    <property type="project" value="UniProtKB-SubCell"/>
</dbReference>
<dbReference type="PANTHER" id="PTHR34606:SF15">
    <property type="entry name" value="BON DOMAIN-CONTAINING PROTEIN"/>
    <property type="match status" value="1"/>
</dbReference>
<keyword evidence="3" id="KW-0677">Repeat</keyword>
<dbReference type="RefSeq" id="WP_057629178.1">
    <property type="nucleotide sequence ID" value="NZ_LDJJ01000041.1"/>
</dbReference>
<gene>
    <name evidence="8" type="ORF">ABB27_12855</name>
</gene>
<organism evidence="8 9">
    <name type="scientific">Stenotrophomonas terrae</name>
    <dbReference type="NCBI Taxonomy" id="405446"/>
    <lineage>
        <taxon>Bacteria</taxon>
        <taxon>Pseudomonadati</taxon>
        <taxon>Pseudomonadota</taxon>
        <taxon>Gammaproteobacteria</taxon>
        <taxon>Lysobacterales</taxon>
        <taxon>Lysobacteraceae</taxon>
        <taxon>Stenotrophomonas</taxon>
    </lineage>
</organism>
<dbReference type="PATRIC" id="fig|405446.3.peg.2185"/>
<evidence type="ECO:0000256" key="3">
    <source>
        <dbReference type="ARBA" id="ARBA00022737"/>
    </source>
</evidence>
<dbReference type="SMART" id="SM00749">
    <property type="entry name" value="BON"/>
    <property type="match status" value="1"/>
</dbReference>
<evidence type="ECO:0000313" key="9">
    <source>
        <dbReference type="Proteomes" id="UP000051863"/>
    </source>
</evidence>
<dbReference type="Pfam" id="PF04972">
    <property type="entry name" value="BON"/>
    <property type="match status" value="1"/>
</dbReference>
<dbReference type="OrthoDB" id="8910395at2"/>
<comment type="subcellular location">
    <subcellularLocation>
        <location evidence="1">Periplasm</location>
    </subcellularLocation>
</comment>
<sequence>METRKMKQLLFAGMIAVGCAGTALTVQAAGQAMQGHESEQPGTDTWITTKVKAELLTTKDVSGMEIKVETVNGVVTLSGTVASKVEADRAIAAAKGIKGVTRVDSSALMVAGAHH</sequence>
<feature type="chain" id="PRO_5006394306" description="Osmotically-inducible protein Y" evidence="6">
    <location>
        <begin position="29"/>
        <end position="115"/>
    </location>
</feature>
<protein>
    <recommendedName>
        <fullName evidence="5">Osmotically-inducible protein Y</fullName>
    </recommendedName>
</protein>
<feature type="signal peptide" evidence="6">
    <location>
        <begin position="1"/>
        <end position="28"/>
    </location>
</feature>
<evidence type="ECO:0000259" key="7">
    <source>
        <dbReference type="PROSITE" id="PS50914"/>
    </source>
</evidence>
<dbReference type="Gene3D" id="3.30.1340.30">
    <property type="match status" value="1"/>
</dbReference>
<keyword evidence="9" id="KW-1185">Reference proteome</keyword>
<reference evidence="8 9" key="1">
    <citation type="submission" date="2015-05" db="EMBL/GenBank/DDBJ databases">
        <title>Genome sequencing and analysis of members of genus Stenotrophomonas.</title>
        <authorList>
            <person name="Patil P.P."/>
            <person name="Midha S."/>
            <person name="Patil P.B."/>
        </authorList>
    </citation>
    <scope>NUCLEOTIDE SEQUENCE [LARGE SCALE GENOMIC DNA]</scope>
    <source>
        <strain evidence="8 9">DSM 18941</strain>
    </source>
</reference>
<dbReference type="AlphaFoldDB" id="A0A0R0CML1"/>
<evidence type="ECO:0000256" key="5">
    <source>
        <dbReference type="ARBA" id="ARBA00070588"/>
    </source>
</evidence>
<dbReference type="InterPro" id="IPR007055">
    <property type="entry name" value="BON_dom"/>
</dbReference>
<dbReference type="PROSITE" id="PS51257">
    <property type="entry name" value="PROKAR_LIPOPROTEIN"/>
    <property type="match status" value="1"/>
</dbReference>
<keyword evidence="4" id="KW-0574">Periplasm</keyword>
<feature type="domain" description="BON" evidence="7">
    <location>
        <begin position="43"/>
        <end position="112"/>
    </location>
</feature>
<dbReference type="Proteomes" id="UP000051863">
    <property type="component" value="Unassembled WGS sequence"/>
</dbReference>
<dbReference type="InterPro" id="IPR014004">
    <property type="entry name" value="Transpt-assoc_nodulatn_dom_bac"/>
</dbReference>
<evidence type="ECO:0000256" key="6">
    <source>
        <dbReference type="SAM" id="SignalP"/>
    </source>
</evidence>
<dbReference type="EMBL" id="LDJJ01000041">
    <property type="protein sequence ID" value="KRG66737.1"/>
    <property type="molecule type" value="Genomic_DNA"/>
</dbReference>
<dbReference type="FunFam" id="3.30.1340.30:FF:000001">
    <property type="entry name" value="Molecular chaperone OsmY"/>
    <property type="match status" value="1"/>
</dbReference>